<feature type="transmembrane region" description="Helical" evidence="5">
    <location>
        <begin position="179"/>
        <end position="200"/>
    </location>
</feature>
<dbReference type="AlphaFoldDB" id="A0AA51X7T0"/>
<dbReference type="RefSeq" id="WP_309203768.1">
    <property type="nucleotide sequence ID" value="NZ_CP133548.1"/>
</dbReference>
<evidence type="ECO:0000259" key="6">
    <source>
        <dbReference type="Pfam" id="PF04893"/>
    </source>
</evidence>
<dbReference type="Pfam" id="PF04893">
    <property type="entry name" value="Yip1"/>
    <property type="match status" value="1"/>
</dbReference>
<name>A0AA51X7T0_9GAMM</name>
<gene>
    <name evidence="7" type="ORF">Q9312_06450</name>
</gene>
<evidence type="ECO:0000256" key="3">
    <source>
        <dbReference type="ARBA" id="ARBA00022989"/>
    </source>
</evidence>
<keyword evidence="8" id="KW-1185">Reference proteome</keyword>
<keyword evidence="2 5" id="KW-0812">Transmembrane</keyword>
<comment type="subcellular location">
    <subcellularLocation>
        <location evidence="1">Membrane</location>
        <topology evidence="1">Multi-pass membrane protein</topology>
    </subcellularLocation>
</comment>
<dbReference type="KEGG" id="plei:Q9312_06450"/>
<proteinExistence type="predicted"/>
<feature type="transmembrane region" description="Helical" evidence="5">
    <location>
        <begin position="31"/>
        <end position="49"/>
    </location>
</feature>
<organism evidence="7 8">
    <name type="scientific">Pleionea litopenaei</name>
    <dbReference type="NCBI Taxonomy" id="3070815"/>
    <lineage>
        <taxon>Bacteria</taxon>
        <taxon>Pseudomonadati</taxon>
        <taxon>Pseudomonadota</taxon>
        <taxon>Gammaproteobacteria</taxon>
        <taxon>Oceanospirillales</taxon>
        <taxon>Pleioneaceae</taxon>
        <taxon>Pleionea</taxon>
    </lineage>
</organism>
<feature type="transmembrane region" description="Helical" evidence="5">
    <location>
        <begin position="212"/>
        <end position="233"/>
    </location>
</feature>
<dbReference type="InterPro" id="IPR006977">
    <property type="entry name" value="Yip1_dom"/>
</dbReference>
<keyword evidence="3 5" id="KW-1133">Transmembrane helix</keyword>
<accession>A0AA51X7T0</accession>
<evidence type="ECO:0000256" key="5">
    <source>
        <dbReference type="SAM" id="Phobius"/>
    </source>
</evidence>
<feature type="transmembrane region" description="Helical" evidence="5">
    <location>
        <begin position="88"/>
        <end position="115"/>
    </location>
</feature>
<evidence type="ECO:0000256" key="4">
    <source>
        <dbReference type="ARBA" id="ARBA00023136"/>
    </source>
</evidence>
<evidence type="ECO:0000313" key="7">
    <source>
        <dbReference type="EMBL" id="WMS88553.1"/>
    </source>
</evidence>
<evidence type="ECO:0000256" key="1">
    <source>
        <dbReference type="ARBA" id="ARBA00004141"/>
    </source>
</evidence>
<dbReference type="EMBL" id="CP133548">
    <property type="protein sequence ID" value="WMS88553.1"/>
    <property type="molecule type" value="Genomic_DNA"/>
</dbReference>
<evidence type="ECO:0000313" key="8">
    <source>
        <dbReference type="Proteomes" id="UP001239782"/>
    </source>
</evidence>
<reference evidence="7 8" key="1">
    <citation type="submission" date="2023-08" db="EMBL/GenBank/DDBJ databases">
        <title>Pleionea litopenaei sp. nov., isolated from stomach of juvenile Litopenaeus vannamei.</title>
        <authorList>
            <person name="Rho A.M."/>
            <person name="Hwang C.Y."/>
        </authorList>
    </citation>
    <scope>NUCLEOTIDE SEQUENCE [LARGE SCALE GENOMIC DNA]</scope>
    <source>
        <strain evidence="7 8">HL-JVS1</strain>
    </source>
</reference>
<protein>
    <submittedName>
        <fullName evidence="7">YIP1 family protein</fullName>
    </submittedName>
</protein>
<sequence length="234" mass="25911">MSEQSGLLKTTLNLITSPSEAFADLRVHGRAWFPLILIILSAVVSWVYYYQVVDFSWSIEQTISTQDMSKLQKEEALKMYESMGANTMLGITVGSTIVMVPIIFAIYSLYLLIVSNIRNDDLRFGQCFTLSCWSSLVAVFSSLVSILQILFSSTNQIPQSALKGLNINDLILSLEPGNAWYTFATSFDLTSIWGSILMAIGYKAFTKCGTGTAYVIGFLPFGLIYGIWALVIVV</sequence>
<evidence type="ECO:0000256" key="2">
    <source>
        <dbReference type="ARBA" id="ARBA00022692"/>
    </source>
</evidence>
<dbReference type="Proteomes" id="UP001239782">
    <property type="component" value="Chromosome"/>
</dbReference>
<feature type="transmembrane region" description="Helical" evidence="5">
    <location>
        <begin position="127"/>
        <end position="151"/>
    </location>
</feature>
<dbReference type="GO" id="GO:0016020">
    <property type="term" value="C:membrane"/>
    <property type="evidence" value="ECO:0007669"/>
    <property type="project" value="UniProtKB-SubCell"/>
</dbReference>
<keyword evidence="4 5" id="KW-0472">Membrane</keyword>
<feature type="domain" description="Yip1" evidence="6">
    <location>
        <begin position="13"/>
        <end position="230"/>
    </location>
</feature>